<evidence type="ECO:0000256" key="1">
    <source>
        <dbReference type="SAM" id="MobiDB-lite"/>
    </source>
</evidence>
<protein>
    <submittedName>
        <fullName evidence="2">Capsular polysaccharide biosynthesis protein</fullName>
    </submittedName>
</protein>
<sequence>MASEPIGGCISVIEVGGPNRGTDLIDVAEPRNREPAWKSLSWLIERTSRTPPLSLPLYRRALYFDCRHSLRLEELLKTYDHEEGPALMVRARAGIALLTESGISSIMARVSARRGGPGEKTRKRVLVAGQVEDHASIRYGCLSRMTNNDLVRLAACEQADAQILYKPHPDVLARRCAPSTTPTRSPRLRASRRSYAASGLPPPACPFYSGWVLDERPPADPPPRAALARQGPTPPKWRILASS</sequence>
<dbReference type="Pfam" id="PF05159">
    <property type="entry name" value="Capsule_synth"/>
    <property type="match status" value="1"/>
</dbReference>
<dbReference type="InterPro" id="IPR007833">
    <property type="entry name" value="Capsule_polysaccharide_synth"/>
</dbReference>
<accession>H0G5U8</accession>
<name>H0G5U8_RHIML</name>
<proteinExistence type="predicted"/>
<organism evidence="2 3">
    <name type="scientific">Sinorhizobium meliloti CCNWSX0020</name>
    <dbReference type="NCBI Taxonomy" id="1107881"/>
    <lineage>
        <taxon>Bacteria</taxon>
        <taxon>Pseudomonadati</taxon>
        <taxon>Pseudomonadota</taxon>
        <taxon>Alphaproteobacteria</taxon>
        <taxon>Hyphomicrobiales</taxon>
        <taxon>Rhizobiaceae</taxon>
        <taxon>Sinorhizobium/Ensifer group</taxon>
        <taxon>Sinorhizobium</taxon>
    </lineage>
</organism>
<dbReference type="Proteomes" id="UP000004038">
    <property type="component" value="Unassembled WGS sequence"/>
</dbReference>
<evidence type="ECO:0000313" key="3">
    <source>
        <dbReference type="Proteomes" id="UP000004038"/>
    </source>
</evidence>
<dbReference type="PATRIC" id="fig|1107881.3.peg.4928"/>
<dbReference type="EMBL" id="AGVV01000062">
    <property type="protein sequence ID" value="EHK75318.1"/>
    <property type="molecule type" value="Genomic_DNA"/>
</dbReference>
<evidence type="ECO:0000313" key="2">
    <source>
        <dbReference type="EMBL" id="EHK75318.1"/>
    </source>
</evidence>
<feature type="region of interest" description="Disordered" evidence="1">
    <location>
        <begin position="175"/>
        <end position="197"/>
    </location>
</feature>
<dbReference type="GO" id="GO:0015774">
    <property type="term" value="P:polysaccharide transport"/>
    <property type="evidence" value="ECO:0007669"/>
    <property type="project" value="InterPro"/>
</dbReference>
<dbReference type="AlphaFoldDB" id="H0G5U8"/>
<reference evidence="2 3" key="1">
    <citation type="journal article" date="2012" name="J. Bacteriol.">
        <title>Draft Genome Sequence of Sinorhizobium meliloti CCNWSX0020, a Nitrogen-Fixing Symbiont with Copper Tolerance Capability Isolated from Lead-Zinc Mine Tailings.</title>
        <authorList>
            <person name="Li Z."/>
            <person name="Ma Z."/>
            <person name="Hao X."/>
            <person name="Wei G."/>
        </authorList>
    </citation>
    <scope>NUCLEOTIDE SEQUENCE [LARGE SCALE GENOMIC DNA]</scope>
    <source>
        <strain evidence="2 3">CCNWSX0020</strain>
    </source>
</reference>
<feature type="compositionally biased region" description="Low complexity" evidence="1">
    <location>
        <begin position="175"/>
        <end position="185"/>
    </location>
</feature>
<feature type="region of interest" description="Disordered" evidence="1">
    <location>
        <begin position="216"/>
        <end position="243"/>
    </location>
</feature>
<dbReference type="GO" id="GO:0000271">
    <property type="term" value="P:polysaccharide biosynthetic process"/>
    <property type="evidence" value="ECO:0007669"/>
    <property type="project" value="InterPro"/>
</dbReference>
<gene>
    <name evidence="2" type="ORF">SM0020_24318</name>
</gene>